<protein>
    <submittedName>
        <fullName evidence="7">FAD dependent oxidoreductase</fullName>
    </submittedName>
</protein>
<dbReference type="GO" id="GO:0008115">
    <property type="term" value="F:sarcosine oxidase activity"/>
    <property type="evidence" value="ECO:0007669"/>
    <property type="project" value="TreeGrafter"/>
</dbReference>
<sequence length="445" mass="49135">MTKVIIVGGGCFGLSTAYALSLSEEYEVWVFDRQQIPAPDAASTDINKIVRFDYGNDDIYMRLTMEALPYWQQFNKERAEQGEEPLFHQTGVLMMSSNGSYSEFEKRSLKKIREAGYGHVIEELLTPESIIDRFPQFKDGVNNGFNIGYLNKAGGWCNSAEAVKHMYKKCVEQGVHFVAGGDQGTIASLYCPTSAGNVEGIVTGDGKVHVADKVVLALGAWTAGVVDMKDLVVATGQAVVHFQTKGALREQFDKNCPVWCADLSRTGFYGFPVNADGKMKIGTHNSGYLWPREDSVSIPRTQVAFSSDTIPLSALKQLRTFLNKFIPPTVSMDISYCRLCWYCDSIDGDFLVSNHPEYSNLIVATGDSGHGMKFLPNIGFQIRNVIEGISTDYTKKWAWRNLDASETKLDGLRQGSALSRGIIQGPDEEMRLVSADELCAGRASL</sequence>
<evidence type="ECO:0000256" key="5">
    <source>
        <dbReference type="ARBA" id="ARBA00023002"/>
    </source>
</evidence>
<dbReference type="STRING" id="90262.A0A1X2IZF7"/>
<dbReference type="PANTHER" id="PTHR10961">
    <property type="entry name" value="PEROXISOMAL SARCOSINE OXIDASE"/>
    <property type="match status" value="1"/>
</dbReference>
<dbReference type="EMBL" id="MCGE01000002">
    <property type="protein sequence ID" value="ORZ24687.1"/>
    <property type="molecule type" value="Genomic_DNA"/>
</dbReference>
<accession>A0A1X2IZF7</accession>
<evidence type="ECO:0000259" key="6">
    <source>
        <dbReference type="Pfam" id="PF01266"/>
    </source>
</evidence>
<dbReference type="OrthoDB" id="2219495at2759"/>
<evidence type="ECO:0000256" key="2">
    <source>
        <dbReference type="ARBA" id="ARBA00010989"/>
    </source>
</evidence>
<dbReference type="InterPro" id="IPR045170">
    <property type="entry name" value="MTOX"/>
</dbReference>
<proteinExistence type="inferred from homology"/>
<dbReference type="AlphaFoldDB" id="A0A1X2IZF7"/>
<comment type="similarity">
    <text evidence="2">Belongs to the MSOX/MTOX family.</text>
</comment>
<dbReference type="InterPro" id="IPR006076">
    <property type="entry name" value="FAD-dep_OxRdtase"/>
</dbReference>
<evidence type="ECO:0000256" key="4">
    <source>
        <dbReference type="ARBA" id="ARBA00022827"/>
    </source>
</evidence>
<dbReference type="SUPFAM" id="SSF54373">
    <property type="entry name" value="FAD-linked reductases, C-terminal domain"/>
    <property type="match status" value="1"/>
</dbReference>
<dbReference type="SUPFAM" id="SSF51905">
    <property type="entry name" value="FAD/NAD(P)-binding domain"/>
    <property type="match status" value="1"/>
</dbReference>
<dbReference type="Gene3D" id="3.30.9.10">
    <property type="entry name" value="D-Amino Acid Oxidase, subunit A, domain 2"/>
    <property type="match status" value="1"/>
</dbReference>
<evidence type="ECO:0000313" key="7">
    <source>
        <dbReference type="EMBL" id="ORZ24687.1"/>
    </source>
</evidence>
<dbReference type="Proteomes" id="UP000193560">
    <property type="component" value="Unassembled WGS sequence"/>
</dbReference>
<name>A0A1X2IZF7_9FUNG</name>
<reference evidence="7 8" key="1">
    <citation type="submission" date="2016-07" db="EMBL/GenBank/DDBJ databases">
        <title>Pervasive Adenine N6-methylation of Active Genes in Fungi.</title>
        <authorList>
            <consortium name="DOE Joint Genome Institute"/>
            <person name="Mondo S.J."/>
            <person name="Dannebaum R.O."/>
            <person name="Kuo R.C."/>
            <person name="Labutti K."/>
            <person name="Haridas S."/>
            <person name="Kuo A."/>
            <person name="Salamov A."/>
            <person name="Ahrendt S.R."/>
            <person name="Lipzen A."/>
            <person name="Sullivan W."/>
            <person name="Andreopoulos W.B."/>
            <person name="Clum A."/>
            <person name="Lindquist E."/>
            <person name="Daum C."/>
            <person name="Ramamoorthy G.K."/>
            <person name="Gryganskyi A."/>
            <person name="Culley D."/>
            <person name="Magnuson J.K."/>
            <person name="James T.Y."/>
            <person name="O'Malley M.A."/>
            <person name="Stajich J.E."/>
            <person name="Spatafora J.W."/>
            <person name="Visel A."/>
            <person name="Grigoriev I.V."/>
        </authorList>
    </citation>
    <scope>NUCLEOTIDE SEQUENCE [LARGE SCALE GENOMIC DNA]</scope>
    <source>
        <strain evidence="7 8">NRRL 1336</strain>
    </source>
</reference>
<dbReference type="PANTHER" id="PTHR10961:SF46">
    <property type="entry name" value="PEROXISOMAL SARCOSINE OXIDASE"/>
    <property type="match status" value="1"/>
</dbReference>
<comment type="cofactor">
    <cofactor evidence="1">
        <name>FAD</name>
        <dbReference type="ChEBI" id="CHEBI:57692"/>
    </cofactor>
</comment>
<comment type="caution">
    <text evidence="7">The sequence shown here is derived from an EMBL/GenBank/DDBJ whole genome shotgun (WGS) entry which is preliminary data.</text>
</comment>
<evidence type="ECO:0000313" key="8">
    <source>
        <dbReference type="Proteomes" id="UP000193560"/>
    </source>
</evidence>
<organism evidence="7 8">
    <name type="scientific">Absidia repens</name>
    <dbReference type="NCBI Taxonomy" id="90262"/>
    <lineage>
        <taxon>Eukaryota</taxon>
        <taxon>Fungi</taxon>
        <taxon>Fungi incertae sedis</taxon>
        <taxon>Mucoromycota</taxon>
        <taxon>Mucoromycotina</taxon>
        <taxon>Mucoromycetes</taxon>
        <taxon>Mucorales</taxon>
        <taxon>Cunninghamellaceae</taxon>
        <taxon>Absidia</taxon>
    </lineage>
</organism>
<keyword evidence="4" id="KW-0274">FAD</keyword>
<dbReference type="InterPro" id="IPR036188">
    <property type="entry name" value="FAD/NAD-bd_sf"/>
</dbReference>
<gene>
    <name evidence="7" type="ORF">BCR42DRAFT_403450</name>
</gene>
<keyword evidence="8" id="KW-1185">Reference proteome</keyword>
<dbReference type="Pfam" id="PF01266">
    <property type="entry name" value="DAO"/>
    <property type="match status" value="1"/>
</dbReference>
<keyword evidence="3" id="KW-0285">Flavoprotein</keyword>
<keyword evidence="5" id="KW-0560">Oxidoreductase</keyword>
<dbReference type="Gene3D" id="3.50.50.60">
    <property type="entry name" value="FAD/NAD(P)-binding domain"/>
    <property type="match status" value="1"/>
</dbReference>
<evidence type="ECO:0000256" key="3">
    <source>
        <dbReference type="ARBA" id="ARBA00022630"/>
    </source>
</evidence>
<evidence type="ECO:0000256" key="1">
    <source>
        <dbReference type="ARBA" id="ARBA00001974"/>
    </source>
</evidence>
<feature type="domain" description="FAD dependent oxidoreductase" evidence="6">
    <location>
        <begin position="3"/>
        <end position="379"/>
    </location>
</feature>
<dbReference type="GO" id="GO:0050660">
    <property type="term" value="F:flavin adenine dinucleotide binding"/>
    <property type="evidence" value="ECO:0007669"/>
    <property type="project" value="InterPro"/>
</dbReference>